<accession>A0A6I4MDT0</accession>
<keyword evidence="2" id="KW-0472">Membrane</keyword>
<sequence length="287" mass="30534">MTRPTFFAHRATIVLMAVVVLVATGDGFAQSYAGLYHWATEHHLKSWKADTFPLLVDLFVAVGELGMFALALEGHRLRKSVMSWADVALPFGIAAAGWGVSLVFNVGSVGHRFSDQATAAVPPVASMLGLLVLLRTLHRLVTRPADGLDASVSVRASVADADRADGAANGYSIWAALEDAPPAEVEPVATPDPLDDWYDETDPEPETGGRDQDETDPEPGAADETDGSEPDETDPVLEPVIATARDRFADVIATGGLPSVRAVRREMRVGYPRAVKIRAALDAVAGK</sequence>
<organism evidence="3 4">
    <name type="scientific">Actinomadura physcomitrii</name>
    <dbReference type="NCBI Taxonomy" id="2650748"/>
    <lineage>
        <taxon>Bacteria</taxon>
        <taxon>Bacillati</taxon>
        <taxon>Actinomycetota</taxon>
        <taxon>Actinomycetes</taxon>
        <taxon>Streptosporangiales</taxon>
        <taxon>Thermomonosporaceae</taxon>
        <taxon>Actinomadura</taxon>
    </lineage>
</organism>
<dbReference type="RefSeq" id="WP_151594626.1">
    <property type="nucleotide sequence ID" value="NZ_WBMS02000012.1"/>
</dbReference>
<evidence type="ECO:0000313" key="4">
    <source>
        <dbReference type="Proteomes" id="UP000462055"/>
    </source>
</evidence>
<feature type="compositionally biased region" description="Acidic residues" evidence="1">
    <location>
        <begin position="213"/>
        <end position="235"/>
    </location>
</feature>
<protein>
    <submittedName>
        <fullName evidence="3">DUF2637 domain-containing protein</fullName>
    </submittedName>
</protein>
<evidence type="ECO:0000256" key="1">
    <source>
        <dbReference type="SAM" id="MobiDB-lite"/>
    </source>
</evidence>
<keyword evidence="4" id="KW-1185">Reference proteome</keyword>
<evidence type="ECO:0000256" key="2">
    <source>
        <dbReference type="SAM" id="Phobius"/>
    </source>
</evidence>
<dbReference type="AlphaFoldDB" id="A0A6I4MDT0"/>
<dbReference type="EMBL" id="WBMS02000012">
    <property type="protein sequence ID" value="MWA02167.1"/>
    <property type="molecule type" value="Genomic_DNA"/>
</dbReference>
<gene>
    <name evidence="3" type="ORF">F8568_017655</name>
</gene>
<comment type="caution">
    <text evidence="3">The sequence shown here is derived from an EMBL/GenBank/DDBJ whole genome shotgun (WGS) entry which is preliminary data.</text>
</comment>
<reference evidence="3" key="1">
    <citation type="submission" date="2019-12" db="EMBL/GenBank/DDBJ databases">
        <title>Actinomadura physcomitrii sp. nov., a novel actinomycete isolated from moss [Physcomitrium sphaericum (Ludw) Fuernr].</title>
        <authorList>
            <person name="Zhuang X."/>
        </authorList>
    </citation>
    <scope>NUCLEOTIDE SEQUENCE [LARGE SCALE GENOMIC DNA]</scope>
    <source>
        <strain evidence="3">LD22</strain>
    </source>
</reference>
<dbReference type="Pfam" id="PF10935">
    <property type="entry name" value="DUF2637"/>
    <property type="match status" value="1"/>
</dbReference>
<feature type="compositionally biased region" description="Acidic residues" evidence="1">
    <location>
        <begin position="193"/>
        <end position="205"/>
    </location>
</feature>
<proteinExistence type="predicted"/>
<feature type="compositionally biased region" description="Low complexity" evidence="1">
    <location>
        <begin position="182"/>
        <end position="192"/>
    </location>
</feature>
<feature type="region of interest" description="Disordered" evidence="1">
    <location>
        <begin position="182"/>
        <end position="241"/>
    </location>
</feature>
<evidence type="ECO:0000313" key="3">
    <source>
        <dbReference type="EMBL" id="MWA02167.1"/>
    </source>
</evidence>
<dbReference type="Proteomes" id="UP000462055">
    <property type="component" value="Unassembled WGS sequence"/>
</dbReference>
<feature type="transmembrane region" description="Helical" evidence="2">
    <location>
        <begin position="116"/>
        <end position="134"/>
    </location>
</feature>
<keyword evidence="2" id="KW-0812">Transmembrane</keyword>
<feature type="transmembrane region" description="Helical" evidence="2">
    <location>
        <begin position="53"/>
        <end position="72"/>
    </location>
</feature>
<keyword evidence="2" id="KW-1133">Transmembrane helix</keyword>
<dbReference type="InterPro" id="IPR021235">
    <property type="entry name" value="DUF2637"/>
</dbReference>
<feature type="transmembrane region" description="Helical" evidence="2">
    <location>
        <begin position="84"/>
        <end position="104"/>
    </location>
</feature>
<name>A0A6I4MDT0_9ACTN</name>